<reference evidence="1" key="2">
    <citation type="submission" date="2020-09" db="EMBL/GenBank/DDBJ databases">
        <authorList>
            <person name="Sun Q."/>
            <person name="Ohkuma M."/>
        </authorList>
    </citation>
    <scope>NUCLEOTIDE SEQUENCE</scope>
    <source>
        <strain evidence="1">JCM 31311</strain>
    </source>
</reference>
<dbReference type="RefSeq" id="WP_189092859.1">
    <property type="nucleotide sequence ID" value="NZ_BMQL01000048.1"/>
</dbReference>
<gene>
    <name evidence="1" type="ORF">GCM10008957_46000</name>
</gene>
<reference evidence="1" key="1">
    <citation type="journal article" date="2014" name="Int. J. Syst. Evol. Microbiol.">
        <title>Complete genome sequence of Corynebacterium casei LMG S-19264T (=DSM 44701T), isolated from a smear-ripened cheese.</title>
        <authorList>
            <consortium name="US DOE Joint Genome Institute (JGI-PGF)"/>
            <person name="Walter F."/>
            <person name="Albersmeier A."/>
            <person name="Kalinowski J."/>
            <person name="Ruckert C."/>
        </authorList>
    </citation>
    <scope>NUCLEOTIDE SEQUENCE</scope>
    <source>
        <strain evidence="1">JCM 31311</strain>
    </source>
</reference>
<organism evidence="1 2">
    <name type="scientific">Deinococcus ruber</name>
    <dbReference type="NCBI Taxonomy" id="1848197"/>
    <lineage>
        <taxon>Bacteria</taxon>
        <taxon>Thermotogati</taxon>
        <taxon>Deinococcota</taxon>
        <taxon>Deinococci</taxon>
        <taxon>Deinococcales</taxon>
        <taxon>Deinococcaceae</taxon>
        <taxon>Deinococcus</taxon>
    </lineage>
</organism>
<protein>
    <submittedName>
        <fullName evidence="1">Uncharacterized protein</fullName>
    </submittedName>
</protein>
<evidence type="ECO:0000313" key="2">
    <source>
        <dbReference type="Proteomes" id="UP000603865"/>
    </source>
</evidence>
<dbReference type="AlphaFoldDB" id="A0A918CKX0"/>
<sequence>MSVFTPSDDDEQPHLLIETPSFDGVLSQPGIQQTPEGQLHTFCFENGYGALVMRSRNPEFQLSSEYVFEVCLLDCSRLPHRPTFELTLCPSILVGLERAEVCDLLIAAERLPRHPNMTHHDELLLEEDF</sequence>
<keyword evidence="2" id="KW-1185">Reference proteome</keyword>
<comment type="caution">
    <text evidence="1">The sequence shown here is derived from an EMBL/GenBank/DDBJ whole genome shotgun (WGS) entry which is preliminary data.</text>
</comment>
<dbReference type="EMBL" id="BMQL01000048">
    <property type="protein sequence ID" value="GGR29945.1"/>
    <property type="molecule type" value="Genomic_DNA"/>
</dbReference>
<proteinExistence type="predicted"/>
<name>A0A918CKX0_9DEIO</name>
<accession>A0A918CKX0</accession>
<dbReference type="Proteomes" id="UP000603865">
    <property type="component" value="Unassembled WGS sequence"/>
</dbReference>
<evidence type="ECO:0000313" key="1">
    <source>
        <dbReference type="EMBL" id="GGR29945.1"/>
    </source>
</evidence>